<feature type="region of interest" description="Disordered" evidence="1">
    <location>
        <begin position="341"/>
        <end position="362"/>
    </location>
</feature>
<dbReference type="EMBL" id="LAZR01000009">
    <property type="protein sequence ID" value="KKO08534.1"/>
    <property type="molecule type" value="Genomic_DNA"/>
</dbReference>
<evidence type="ECO:0000256" key="1">
    <source>
        <dbReference type="SAM" id="MobiDB-lite"/>
    </source>
</evidence>
<accession>A0A0F9YUK7</accession>
<evidence type="ECO:0008006" key="3">
    <source>
        <dbReference type="Google" id="ProtNLM"/>
    </source>
</evidence>
<sequence>MKARFCTNTHGDLVDVKELRAEDRNARGPYTCLGCGNGMLPVLGKIRVHHFRHTSDAEIDCSHETYLHRAAKMAVVAGFTAACREGRQYKLTRNRKVRCMSAADLFPDGCSKPEAPEVFDLTQWLDTAAEEVGVGGFIADVLLTKGGEGARLLIEIEVSHPCAPEKLASGLPILETKVSSEKDIARLRTGITIDSDRGRGFNLSPLSERFVDRCSACPKEETVFIIYRSGKVQMTSQSRQRFKKILARSSIVHWEVVTDKLRGLRPVERIDAFLKAAHYEGGVNARTCLQCRYGAISNSTRQPMVCFKQRGKILPTGINKATNCLEYSPVQTYDELLQARQNRAADQPSDRDDPREDNLIED</sequence>
<comment type="caution">
    <text evidence="2">The sequence shown here is derived from an EMBL/GenBank/DDBJ whole genome shotgun (WGS) entry which is preliminary data.</text>
</comment>
<reference evidence="2" key="1">
    <citation type="journal article" date="2015" name="Nature">
        <title>Complex archaea that bridge the gap between prokaryotes and eukaryotes.</title>
        <authorList>
            <person name="Spang A."/>
            <person name="Saw J.H."/>
            <person name="Jorgensen S.L."/>
            <person name="Zaremba-Niedzwiedzka K."/>
            <person name="Martijn J."/>
            <person name="Lind A.E."/>
            <person name="van Eijk R."/>
            <person name="Schleper C."/>
            <person name="Guy L."/>
            <person name="Ettema T.J."/>
        </authorList>
    </citation>
    <scope>NUCLEOTIDE SEQUENCE</scope>
</reference>
<evidence type="ECO:0000313" key="2">
    <source>
        <dbReference type="EMBL" id="KKO08534.1"/>
    </source>
</evidence>
<protein>
    <recommendedName>
        <fullName evidence="3">Competence protein CoiA-like family protein</fullName>
    </recommendedName>
</protein>
<proteinExistence type="predicted"/>
<dbReference type="AlphaFoldDB" id="A0A0F9YUK7"/>
<feature type="compositionally biased region" description="Basic and acidic residues" evidence="1">
    <location>
        <begin position="348"/>
        <end position="362"/>
    </location>
</feature>
<gene>
    <name evidence="2" type="ORF">LCGC14_0044740</name>
</gene>
<name>A0A0F9YUK7_9ZZZZ</name>
<organism evidence="2">
    <name type="scientific">marine sediment metagenome</name>
    <dbReference type="NCBI Taxonomy" id="412755"/>
    <lineage>
        <taxon>unclassified sequences</taxon>
        <taxon>metagenomes</taxon>
        <taxon>ecological metagenomes</taxon>
    </lineage>
</organism>